<organism evidence="1">
    <name type="scientific">Kitasatospora camelliae</name>
    <dbReference type="NCBI Taxonomy" id="3156397"/>
    <lineage>
        <taxon>Bacteria</taxon>
        <taxon>Bacillati</taxon>
        <taxon>Actinomycetota</taxon>
        <taxon>Actinomycetes</taxon>
        <taxon>Kitasatosporales</taxon>
        <taxon>Streptomycetaceae</taxon>
        <taxon>Kitasatospora</taxon>
    </lineage>
</organism>
<dbReference type="EMBL" id="CP159872">
    <property type="protein sequence ID" value="XCM82055.1"/>
    <property type="molecule type" value="Genomic_DNA"/>
</dbReference>
<accession>A0AAU8K211</accession>
<dbReference type="RefSeq" id="WP_354642981.1">
    <property type="nucleotide sequence ID" value="NZ_CP159872.1"/>
</dbReference>
<gene>
    <name evidence="1" type="ORF">ABWK59_25715</name>
</gene>
<dbReference type="AlphaFoldDB" id="A0AAU8K211"/>
<name>A0AAU8K211_9ACTN</name>
<protein>
    <recommendedName>
        <fullName evidence="2">Alkylation response protein AidB-like acyl-CoA dehydrogenase</fullName>
    </recommendedName>
</protein>
<dbReference type="InterPro" id="IPR009100">
    <property type="entry name" value="AcylCoA_DH/oxidase_NM_dom_sf"/>
</dbReference>
<proteinExistence type="predicted"/>
<evidence type="ECO:0000313" key="1">
    <source>
        <dbReference type="EMBL" id="XCM82055.1"/>
    </source>
</evidence>
<dbReference type="KEGG" id="kcm:ABWK59_25715"/>
<dbReference type="GO" id="GO:0016627">
    <property type="term" value="F:oxidoreductase activity, acting on the CH-CH group of donors"/>
    <property type="evidence" value="ECO:0007669"/>
    <property type="project" value="InterPro"/>
</dbReference>
<dbReference type="SUPFAM" id="SSF56645">
    <property type="entry name" value="Acyl-CoA dehydrogenase NM domain-like"/>
    <property type="match status" value="1"/>
</dbReference>
<sequence>MTAADPALTAAEPGLTALHGLLARRGVDLPSAAGAEEALDEVWERHPFALAAAVTEQLHGVLPLLDAFPAAAEVVDGVRTGRLTATLGLFTPNALFSLAAPAVLGTEQDGRVLLHGRYRYATEGADLAVVGVLLDGETRLALVRHDAAGVRLRGAGRSAGWGWAELDGAVLDPAELSRPVDRSDGGPLTAALDRFAWAFSRRAVAWPARVVADLRRVLATTGEGVAALSTSQYLAHELSRLEIEVSLAAAAARLGPGFKAEAAGGRSALAVLLSCVDLLHRAARVAEDLATELGLEHSPADAADWPADALQAYFGGRRVVENELARRMGLVPEAVGG</sequence>
<evidence type="ECO:0008006" key="2">
    <source>
        <dbReference type="Google" id="ProtNLM"/>
    </source>
</evidence>
<reference evidence="1" key="1">
    <citation type="submission" date="2024-06" db="EMBL/GenBank/DDBJ databases">
        <title>The genome sequences of Kitasatospora sp. strain HUAS MG31.</title>
        <authorList>
            <person name="Mo P."/>
        </authorList>
    </citation>
    <scope>NUCLEOTIDE SEQUENCE</scope>
    <source>
        <strain evidence="1">HUAS MG31</strain>
    </source>
</reference>